<protein>
    <submittedName>
        <fullName evidence="2">Uncharacterized protein</fullName>
    </submittedName>
</protein>
<organism evidence="2 3">
    <name type="scientific">Eumeta variegata</name>
    <name type="common">Bagworm moth</name>
    <name type="synonym">Eumeta japonica</name>
    <dbReference type="NCBI Taxonomy" id="151549"/>
    <lineage>
        <taxon>Eukaryota</taxon>
        <taxon>Metazoa</taxon>
        <taxon>Ecdysozoa</taxon>
        <taxon>Arthropoda</taxon>
        <taxon>Hexapoda</taxon>
        <taxon>Insecta</taxon>
        <taxon>Pterygota</taxon>
        <taxon>Neoptera</taxon>
        <taxon>Endopterygota</taxon>
        <taxon>Lepidoptera</taxon>
        <taxon>Glossata</taxon>
        <taxon>Ditrysia</taxon>
        <taxon>Tineoidea</taxon>
        <taxon>Psychidae</taxon>
        <taxon>Oiketicinae</taxon>
        <taxon>Eumeta</taxon>
    </lineage>
</organism>
<dbReference type="AlphaFoldDB" id="A0A4C1VJP3"/>
<sequence>MRWRATGGGRRAGAGPRPVYQKRRYIYSIRYRFLFLMLLKGGNLLSGPRRAVRVHSERGEFSKRDHVANPPRRRVNPSDGRYRVTSVDLKKRKSALAHVQNLLVVFKIYILLNNVSSCDRRERRSFACPFTFIPRGEALCEHTAAIQMTTANSGDPNACAGITYRALNYYRGLDPGPTMARCTPYDRPKLKWPC</sequence>
<dbReference type="Proteomes" id="UP000299102">
    <property type="component" value="Unassembled WGS sequence"/>
</dbReference>
<reference evidence="2 3" key="1">
    <citation type="journal article" date="2019" name="Commun. Biol.">
        <title>The bagworm genome reveals a unique fibroin gene that provides high tensile strength.</title>
        <authorList>
            <person name="Kono N."/>
            <person name="Nakamura H."/>
            <person name="Ohtoshi R."/>
            <person name="Tomita M."/>
            <person name="Numata K."/>
            <person name="Arakawa K."/>
        </authorList>
    </citation>
    <scope>NUCLEOTIDE SEQUENCE [LARGE SCALE GENOMIC DNA]</scope>
</reference>
<name>A0A4C1VJP3_EUMVA</name>
<keyword evidence="3" id="KW-1185">Reference proteome</keyword>
<accession>A0A4C1VJP3</accession>
<gene>
    <name evidence="2" type="ORF">EVAR_26992_1</name>
</gene>
<dbReference type="EMBL" id="BGZK01000361">
    <property type="protein sequence ID" value="GBP39206.1"/>
    <property type="molecule type" value="Genomic_DNA"/>
</dbReference>
<feature type="compositionally biased region" description="Basic and acidic residues" evidence="1">
    <location>
        <begin position="57"/>
        <end position="67"/>
    </location>
</feature>
<evidence type="ECO:0000256" key="1">
    <source>
        <dbReference type="SAM" id="MobiDB-lite"/>
    </source>
</evidence>
<comment type="caution">
    <text evidence="2">The sequence shown here is derived from an EMBL/GenBank/DDBJ whole genome shotgun (WGS) entry which is preliminary data.</text>
</comment>
<proteinExistence type="predicted"/>
<evidence type="ECO:0000313" key="2">
    <source>
        <dbReference type="EMBL" id="GBP39206.1"/>
    </source>
</evidence>
<evidence type="ECO:0000313" key="3">
    <source>
        <dbReference type="Proteomes" id="UP000299102"/>
    </source>
</evidence>
<feature type="region of interest" description="Disordered" evidence="1">
    <location>
        <begin position="57"/>
        <end position="79"/>
    </location>
</feature>